<protein>
    <submittedName>
        <fullName evidence="1">CagY family CD-EC repeat-containing protein</fullName>
    </submittedName>
</protein>
<proteinExistence type="predicted"/>
<dbReference type="RefSeq" id="WP_316470478.1">
    <property type="nucleotide sequence ID" value="NZ_JAVKQK010000028.1"/>
</dbReference>
<reference evidence="1" key="1">
    <citation type="submission" date="2023-08" db="EMBL/GenBank/DDBJ databases">
        <title>First insite into the whole-genome sequence variations in clarithromycin resistant Helicobacter pylori clinical isolates in Russia.</title>
        <authorList>
            <person name="Starkova D.A."/>
            <person name="Svarval A.V."/>
            <person name="Polev D.E."/>
            <person name="Saitova A.T."/>
            <person name="Gladyshev N.S."/>
            <person name="Egorova S.A."/>
        </authorList>
    </citation>
    <scope>NUCLEOTIDE SEQUENCE</scope>
    <source>
        <strain evidence="1">HP96</strain>
    </source>
</reference>
<dbReference type="Proteomes" id="UP001262343">
    <property type="component" value="Unassembled WGS sequence"/>
</dbReference>
<gene>
    <name evidence="1" type="ORF">RGC53_07305</name>
</gene>
<organism evidence="1 2">
    <name type="scientific">Helicobacter pylori</name>
    <name type="common">Campylobacter pylori</name>
    <dbReference type="NCBI Taxonomy" id="210"/>
    <lineage>
        <taxon>Bacteria</taxon>
        <taxon>Pseudomonadati</taxon>
        <taxon>Campylobacterota</taxon>
        <taxon>Epsilonproteobacteria</taxon>
        <taxon>Campylobacterales</taxon>
        <taxon>Helicobacteraceae</taxon>
        <taxon>Helicobacter</taxon>
    </lineage>
</organism>
<sequence>MSFASKMIAKVSNGMCFLPSYLLEPYEKLLTPEARKLLEQQALDCLKNAKTEADRKECVKNLPKNLRKEILDKNSLEAYKTPQKSRTNPLIKETPKLLNSGELWLIHYFSIEKTTLNPLKEILMYNTNQEFLPCLLRMINPFNRDLPHIVTMGRDGILQQTPLKLLILQTLKQGVFKTLKNELLSGIV</sequence>
<name>A0AAW8XFI8_HELPX</name>
<evidence type="ECO:0000313" key="2">
    <source>
        <dbReference type="Proteomes" id="UP001262343"/>
    </source>
</evidence>
<dbReference type="EMBL" id="JAVKQK010000028">
    <property type="protein sequence ID" value="MDU9790599.1"/>
    <property type="molecule type" value="Genomic_DNA"/>
</dbReference>
<dbReference type="AlphaFoldDB" id="A0AAW8XFI8"/>
<accession>A0AAW8XFI8</accession>
<evidence type="ECO:0000313" key="1">
    <source>
        <dbReference type="EMBL" id="MDU9790599.1"/>
    </source>
</evidence>
<dbReference type="Pfam" id="PF07337">
    <property type="entry name" value="CagY_M"/>
    <property type="match status" value="1"/>
</dbReference>
<comment type="caution">
    <text evidence="1">The sequence shown here is derived from an EMBL/GenBank/DDBJ whole genome shotgun (WGS) entry which is preliminary data.</text>
</comment>
<dbReference type="InterPro" id="IPR010853">
    <property type="entry name" value="CagY_M"/>
</dbReference>